<evidence type="ECO:0000313" key="14">
    <source>
        <dbReference type="EMBL" id="CRX36809.1"/>
    </source>
</evidence>
<evidence type="ECO:0000256" key="10">
    <source>
        <dbReference type="ARBA" id="ARBA00023125"/>
    </source>
</evidence>
<evidence type="ECO:0000256" key="1">
    <source>
        <dbReference type="ARBA" id="ARBA00000851"/>
    </source>
</evidence>
<comment type="catalytic activity">
    <reaction evidence="1 11">
        <text>Endonucleolytic cleavage of DNA to give random double-stranded fragments with terminal 5'-phosphates, ATP is simultaneously hydrolyzed.</text>
        <dbReference type="EC" id="3.1.21.3"/>
    </reaction>
</comment>
<comment type="subunit">
    <text evidence="3 11">The type I restriction/modification system is composed of three polypeptides R, M and S.</text>
</comment>
<feature type="domain" description="Helicase ATP-binding" evidence="13">
    <location>
        <begin position="264"/>
        <end position="433"/>
    </location>
</feature>
<reference evidence="15" key="1">
    <citation type="submission" date="2015-05" db="EMBL/GenBank/DDBJ databases">
        <authorList>
            <person name="Collingro A."/>
        </authorList>
    </citation>
    <scope>NUCLEOTIDE SEQUENCE [LARGE SCALE GENOMIC DNA]</scope>
    <source>
        <strain evidence="15">Ps</strain>
    </source>
</reference>
<gene>
    <name evidence="14" type="ORF">HEPPS_00080</name>
</gene>
<dbReference type="Pfam" id="PF22679">
    <property type="entry name" value="T1R_D3-like"/>
    <property type="match status" value="1"/>
</dbReference>
<dbReference type="Gene3D" id="3.40.50.300">
    <property type="entry name" value="P-loop containing nucleotide triphosphate hydrolases"/>
    <property type="match status" value="2"/>
</dbReference>
<dbReference type="GO" id="GO:0009035">
    <property type="term" value="F:type I site-specific deoxyribonuclease activity"/>
    <property type="evidence" value="ECO:0007669"/>
    <property type="project" value="UniProtKB-EC"/>
</dbReference>
<keyword evidence="10 11" id="KW-0238">DNA-binding</keyword>
<proteinExistence type="inferred from homology"/>
<dbReference type="GO" id="GO:0005524">
    <property type="term" value="F:ATP binding"/>
    <property type="evidence" value="ECO:0007669"/>
    <property type="project" value="UniProtKB-KW"/>
</dbReference>
<dbReference type="InterPro" id="IPR004473">
    <property type="entry name" value="Restrct_endonuc_typeI_HsdR"/>
</dbReference>
<dbReference type="Proteomes" id="UP000242141">
    <property type="component" value="Unassembled WGS sequence"/>
</dbReference>
<dbReference type="AlphaFoldDB" id="A0A0G7ZMY9"/>
<dbReference type="Pfam" id="PF04313">
    <property type="entry name" value="HSDR_N"/>
    <property type="match status" value="1"/>
</dbReference>
<evidence type="ECO:0000256" key="7">
    <source>
        <dbReference type="ARBA" id="ARBA00022759"/>
    </source>
</evidence>
<dbReference type="InterPro" id="IPR055180">
    <property type="entry name" value="HsdR_RecA-like_helicase_dom_2"/>
</dbReference>
<dbReference type="CDD" id="cd22332">
    <property type="entry name" value="HsdR_N"/>
    <property type="match status" value="1"/>
</dbReference>
<keyword evidence="7" id="KW-0255">Endonuclease</keyword>
<dbReference type="EMBL" id="CWGI01000001">
    <property type="protein sequence ID" value="CRX36809.1"/>
    <property type="molecule type" value="Genomic_DNA"/>
</dbReference>
<dbReference type="SUPFAM" id="SSF52540">
    <property type="entry name" value="P-loop containing nucleoside triphosphate hydrolases"/>
    <property type="match status" value="2"/>
</dbReference>
<keyword evidence="15" id="KW-1185">Reference proteome</keyword>
<dbReference type="Pfam" id="PF18766">
    <property type="entry name" value="SWI2_SNF2"/>
    <property type="match status" value="1"/>
</dbReference>
<dbReference type="GO" id="GO:0009307">
    <property type="term" value="P:DNA restriction-modification system"/>
    <property type="evidence" value="ECO:0007669"/>
    <property type="project" value="UniProtKB-KW"/>
</dbReference>
<evidence type="ECO:0000256" key="9">
    <source>
        <dbReference type="ARBA" id="ARBA00022840"/>
    </source>
</evidence>
<dbReference type="EC" id="3.1.21.3" evidence="11"/>
<dbReference type="SMART" id="SM00487">
    <property type="entry name" value="DEXDc"/>
    <property type="match status" value="1"/>
</dbReference>
<dbReference type="InterPro" id="IPR027417">
    <property type="entry name" value="P-loop_NTPase"/>
</dbReference>
<protein>
    <recommendedName>
        <fullName evidence="11">Type I restriction enzyme endonuclease subunit</fullName>
        <shortName evidence="11">R protein</shortName>
        <ecNumber evidence="11">3.1.21.3</ecNumber>
    </recommendedName>
</protein>
<feature type="coiled-coil region" evidence="12">
    <location>
        <begin position="860"/>
        <end position="891"/>
    </location>
</feature>
<dbReference type="REBASE" id="126525">
    <property type="entry name" value="HcrPsORF70P"/>
</dbReference>
<evidence type="ECO:0000256" key="3">
    <source>
        <dbReference type="ARBA" id="ARBA00011296"/>
    </source>
</evidence>
<dbReference type="InterPro" id="IPR022625">
    <property type="entry name" value="TypeI_RM_Rsu_C"/>
</dbReference>
<sequence>MKIEYESVLENNLIEKLINLGYQYIKIKNNNDLKLNLKKQIEKFNNIKLKEQDFNKIYNYLNRGDIFKRAIILREETNFTLDNGNIIRFFDNKFCKNYFQVANQIKINSNKIQRYDVTLFINGFPLVQIELKKKGINLEEAFKQCHRYKMNFNEMFKFIQIFIISNGSETKYFATNNKNEDHKENNYKFSFNWTDQDNKSINFLLKNINKKESFCNAFLNPCHLSNMIFKYMVIQKESEEIKILRPYQFYAIKKILEKIKINSNKSKNNLHGGYIWHTTGSGKTLTSFKTVQLIRDEILDIKKILFVVDRKDLDSQTTSQFNDFARIKGEIKSVLTTNDLQKELFNDKREIIITTIQKLNKLLKEDSYIVKNNSLKNEKVVMVFDEAHRSQSGEISANISNYFNNLQIFGFTGTPIFKINNINNRTTEEVFGKELHHYTIYNAINDKNVLGFSVEYFKTFDQKKGQLELEESEKIIEDKDLNKEEIWNNQTRIKLIVEKIFEMHNKKTHKKNFNALLVTSSINMLKIYYDFFSKINQKLSKDKKIKVSAIFSLDKEERINSNLNKENFLKEIVKNFNVNTENKIDLKNEHWYDVYRKKLLNNFRNNKNIDIVIVVNMLTTGFDSQLLNTVYVDKNLQYHTLIQTFSRANRIYDDLKDTGQIISFRPIRKNVEEAIKLFADTNADTRVLKKSYEAYLKDFNNLINQLNKKYQNYDQILSFKNPSDKIEFIELFKEIITNFNMLQSFTVFKNDDLNIEKQPFEELKNTYSTFYKEQREDKEKISGLSEINFKIELLGYEKIDSLYIEKCLKEINQNYKDKNHYIKNLEKLTEDIKKSNYSQKLIDLITDFINKTIEDIINKNEIINITINNLLNNLENKRSEMIKKLISEENLNEQHIYNVADQYQINENINIRELRKAILPLRGKERIKKQKKISEKLIDIFNWTQI</sequence>
<dbReference type="PANTHER" id="PTHR30195:SF16">
    <property type="entry name" value="TYPE I RESTRICTION ENZYME ENDONUCLEASE SUBUNIT"/>
    <property type="match status" value="1"/>
</dbReference>
<evidence type="ECO:0000256" key="5">
    <source>
        <dbReference type="ARBA" id="ARBA00022741"/>
    </source>
</evidence>
<dbReference type="Pfam" id="PF12008">
    <property type="entry name" value="EcoR124_C"/>
    <property type="match status" value="1"/>
</dbReference>
<dbReference type="InterPro" id="IPR040980">
    <property type="entry name" value="SWI2_SNF2"/>
</dbReference>
<comment type="similarity">
    <text evidence="2 11">Belongs to the HsdR family.</text>
</comment>
<dbReference type="Gene3D" id="3.90.1570.50">
    <property type="match status" value="1"/>
</dbReference>
<keyword evidence="5 11" id="KW-0547">Nucleotide-binding</keyword>
<evidence type="ECO:0000256" key="11">
    <source>
        <dbReference type="RuleBase" id="RU364115"/>
    </source>
</evidence>
<keyword evidence="8 11" id="KW-0378">Hydrolase</keyword>
<dbReference type="CDD" id="cd18800">
    <property type="entry name" value="SF2_C_EcoR124I-like"/>
    <property type="match status" value="1"/>
</dbReference>
<evidence type="ECO:0000256" key="4">
    <source>
        <dbReference type="ARBA" id="ARBA00022722"/>
    </source>
</evidence>
<evidence type="ECO:0000256" key="8">
    <source>
        <dbReference type="ARBA" id="ARBA00022801"/>
    </source>
</evidence>
<keyword evidence="6 11" id="KW-0680">Restriction system</keyword>
<dbReference type="InterPro" id="IPR014001">
    <property type="entry name" value="Helicase_ATP-bd"/>
</dbReference>
<dbReference type="PANTHER" id="PTHR30195">
    <property type="entry name" value="TYPE I SITE-SPECIFIC DEOXYRIBONUCLEASE PROTEIN SUBUNIT M AND R"/>
    <property type="match status" value="1"/>
</dbReference>
<name>A0A0G7ZMY9_9MOLU</name>
<evidence type="ECO:0000256" key="2">
    <source>
        <dbReference type="ARBA" id="ARBA00008598"/>
    </source>
</evidence>
<keyword evidence="4" id="KW-0540">Nuclease</keyword>
<comment type="function">
    <text evidence="11">Subunit R is required for both nuclease and ATPase activities, but not for modification.</text>
</comment>
<evidence type="ECO:0000256" key="6">
    <source>
        <dbReference type="ARBA" id="ARBA00022747"/>
    </source>
</evidence>
<dbReference type="GO" id="GO:0003677">
    <property type="term" value="F:DNA binding"/>
    <property type="evidence" value="ECO:0007669"/>
    <property type="project" value="UniProtKB-KW"/>
</dbReference>
<evidence type="ECO:0000259" key="13">
    <source>
        <dbReference type="PROSITE" id="PS51192"/>
    </source>
</evidence>
<dbReference type="NCBIfam" id="TIGR00348">
    <property type="entry name" value="hsdR"/>
    <property type="match status" value="1"/>
</dbReference>
<keyword evidence="12" id="KW-0175">Coiled coil</keyword>
<organism evidence="14 15">
    <name type="scientific">Candidatus Hepatoplasma crinochetorum</name>
    <dbReference type="NCBI Taxonomy" id="295596"/>
    <lineage>
        <taxon>Bacteria</taxon>
        <taxon>Bacillati</taxon>
        <taxon>Mycoplasmatota</taxon>
        <taxon>Mollicutes</taxon>
        <taxon>Candidatus Hepatoplasmataceae</taxon>
        <taxon>Candidatus Hepatoplasma</taxon>
    </lineage>
</organism>
<accession>A0A0G7ZMY9</accession>
<feature type="coiled-coil region" evidence="12">
    <location>
        <begin position="689"/>
        <end position="716"/>
    </location>
</feature>
<dbReference type="PROSITE" id="PS51192">
    <property type="entry name" value="HELICASE_ATP_BIND_1"/>
    <property type="match status" value="1"/>
</dbReference>
<keyword evidence="9 11" id="KW-0067">ATP-binding</keyword>
<dbReference type="InterPro" id="IPR007409">
    <property type="entry name" value="Restrct_endonuc_type1_HsdR_N"/>
</dbReference>
<evidence type="ECO:0000256" key="12">
    <source>
        <dbReference type="SAM" id="Coils"/>
    </source>
</evidence>
<evidence type="ECO:0000313" key="15">
    <source>
        <dbReference type="Proteomes" id="UP000242141"/>
    </source>
</evidence>
<dbReference type="InterPro" id="IPR051268">
    <property type="entry name" value="Type-I_R_enzyme_R_subunit"/>
</dbReference>